<organism evidence="1 2">
    <name type="scientific">Dorea hominis</name>
    <dbReference type="NCBI Taxonomy" id="2763040"/>
    <lineage>
        <taxon>Bacteria</taxon>
        <taxon>Bacillati</taxon>
        <taxon>Bacillota</taxon>
        <taxon>Clostridia</taxon>
        <taxon>Lachnospirales</taxon>
        <taxon>Lachnospiraceae</taxon>
        <taxon>Dorea</taxon>
    </lineage>
</organism>
<accession>A0ABR7EZW9</accession>
<proteinExistence type="predicted"/>
<evidence type="ECO:0000313" key="1">
    <source>
        <dbReference type="EMBL" id="MBC5666060.1"/>
    </source>
</evidence>
<comment type="caution">
    <text evidence="1">The sequence shown here is derived from an EMBL/GenBank/DDBJ whole genome shotgun (WGS) entry which is preliminary data.</text>
</comment>
<dbReference type="EMBL" id="JACOOY010000018">
    <property type="protein sequence ID" value="MBC5666060.1"/>
    <property type="molecule type" value="Genomic_DNA"/>
</dbReference>
<gene>
    <name evidence="1" type="ORF">H8S07_12505</name>
</gene>
<name>A0ABR7EZW9_9FIRM</name>
<keyword evidence="2" id="KW-1185">Reference proteome</keyword>
<evidence type="ECO:0000313" key="2">
    <source>
        <dbReference type="Proteomes" id="UP000647235"/>
    </source>
</evidence>
<dbReference type="Proteomes" id="UP000647235">
    <property type="component" value="Unassembled WGS sequence"/>
</dbReference>
<sequence length="78" mass="9487">MNDEVLITSRREDKYIKRNVLYSNYIYEDQDERLDKYTKLTGCKKSQIIFQALVNYSAYLLEKNDSFYLKLMEKKDEL</sequence>
<protein>
    <submittedName>
        <fullName evidence="1">Uncharacterized protein</fullName>
    </submittedName>
</protein>
<reference evidence="1 2" key="1">
    <citation type="submission" date="2020-08" db="EMBL/GenBank/DDBJ databases">
        <title>Genome public.</title>
        <authorList>
            <person name="Liu C."/>
            <person name="Sun Q."/>
        </authorList>
    </citation>
    <scope>NUCLEOTIDE SEQUENCE [LARGE SCALE GENOMIC DNA]</scope>
    <source>
        <strain evidence="1 2">NSJ-36</strain>
    </source>
</reference>